<feature type="chain" id="PRO_5006391221" description="Secreted protein" evidence="1">
    <location>
        <begin position="24"/>
        <end position="183"/>
    </location>
</feature>
<feature type="signal peptide" evidence="1">
    <location>
        <begin position="1"/>
        <end position="23"/>
    </location>
</feature>
<keyword evidence="1" id="KW-0732">Signal</keyword>
<evidence type="ECO:0000256" key="1">
    <source>
        <dbReference type="SAM" id="SignalP"/>
    </source>
</evidence>
<dbReference type="EMBL" id="LLXU01000066">
    <property type="protein sequence ID" value="KRG44810.1"/>
    <property type="molecule type" value="Genomic_DNA"/>
</dbReference>
<protein>
    <recommendedName>
        <fullName evidence="4">Secreted protein</fullName>
    </recommendedName>
</protein>
<evidence type="ECO:0000313" key="3">
    <source>
        <dbReference type="Proteomes" id="UP000051802"/>
    </source>
</evidence>
<reference evidence="2 3" key="1">
    <citation type="submission" date="2015-10" db="EMBL/GenBank/DDBJ databases">
        <title>Genome sequencing and analysis of members of genus Stenotrophomonas.</title>
        <authorList>
            <person name="Patil P.P."/>
            <person name="Midha S."/>
            <person name="Patil P.B."/>
        </authorList>
    </citation>
    <scope>NUCLEOTIDE SEQUENCE [LARGE SCALE GENOMIC DNA]</scope>
    <source>
        <strain evidence="2 3">JCM 16536</strain>
    </source>
</reference>
<gene>
    <name evidence="2" type="ORF">ARC20_07855</name>
</gene>
<sequence>MRLSRPLVSGLALALALSLPAGAAFAQRAVSGDLQQEMTPAQFKAAGLDKLSATELAALNDWLQGKVAAETQKATAAVAGGTGAAALAQAREEGRQEVITKNRGFLDFGSKDPIESTIAGEFTGFGKGRHYVLANGQEWEQTESTELRVRKDSPKVKIKPGLMGVWYLQVDGYNTMPKVRRVK</sequence>
<dbReference type="RefSeq" id="WP_057646042.1">
    <property type="nucleotide sequence ID" value="NZ_LLXU01000066.1"/>
</dbReference>
<accession>A0A0R0AS45</accession>
<dbReference type="STRING" id="676599.ARC20_07855"/>
<dbReference type="OrthoDB" id="5966441at2"/>
<evidence type="ECO:0000313" key="2">
    <source>
        <dbReference type="EMBL" id="KRG44810.1"/>
    </source>
</evidence>
<comment type="caution">
    <text evidence="2">The sequence shown here is derived from an EMBL/GenBank/DDBJ whole genome shotgun (WGS) entry which is preliminary data.</text>
</comment>
<dbReference type="Proteomes" id="UP000051802">
    <property type="component" value="Unassembled WGS sequence"/>
</dbReference>
<organism evidence="2 3">
    <name type="scientific">Stenotrophomonas panacihumi</name>
    <dbReference type="NCBI Taxonomy" id="676599"/>
    <lineage>
        <taxon>Bacteria</taxon>
        <taxon>Pseudomonadati</taxon>
        <taxon>Pseudomonadota</taxon>
        <taxon>Gammaproteobacteria</taxon>
        <taxon>Lysobacterales</taxon>
        <taxon>Lysobacteraceae</taxon>
        <taxon>Stenotrophomonas</taxon>
    </lineage>
</organism>
<evidence type="ECO:0008006" key="4">
    <source>
        <dbReference type="Google" id="ProtNLM"/>
    </source>
</evidence>
<proteinExistence type="predicted"/>
<keyword evidence="3" id="KW-1185">Reference proteome</keyword>
<name>A0A0R0AS45_9GAMM</name>
<dbReference type="AlphaFoldDB" id="A0A0R0AS45"/>